<evidence type="ECO:0000256" key="3">
    <source>
        <dbReference type="ARBA" id="ARBA00022801"/>
    </source>
</evidence>
<dbReference type="Pfam" id="PF20791">
    <property type="entry name" value="Acyl-ACP_TE_C"/>
    <property type="match status" value="1"/>
</dbReference>
<evidence type="ECO:0000313" key="10">
    <source>
        <dbReference type="EMBL" id="MBC5684616.1"/>
    </source>
</evidence>
<dbReference type="Proteomes" id="UP000631576">
    <property type="component" value="Unassembled WGS sequence"/>
</dbReference>
<keyword evidence="7" id="KW-0275">Fatty acid biosynthesis</keyword>
<dbReference type="SUPFAM" id="SSF54637">
    <property type="entry name" value="Thioesterase/thiol ester dehydrase-isomerase"/>
    <property type="match status" value="2"/>
</dbReference>
<dbReference type="Gene3D" id="3.10.129.10">
    <property type="entry name" value="Hotdog Thioesterase"/>
    <property type="match status" value="1"/>
</dbReference>
<evidence type="ECO:0000259" key="8">
    <source>
        <dbReference type="Pfam" id="PF01643"/>
    </source>
</evidence>
<keyword evidence="2" id="KW-0444">Lipid biosynthesis</keyword>
<comment type="caution">
    <text evidence="10">The sequence shown here is derived from an EMBL/GenBank/DDBJ whole genome shotgun (WGS) entry which is preliminary data.</text>
</comment>
<keyword evidence="5" id="KW-0809">Transit peptide</keyword>
<keyword evidence="3" id="KW-0378">Hydrolase</keyword>
<organism evidence="10 11">
    <name type="scientific">Ruminococcus hominis</name>
    <dbReference type="NCBI Taxonomy" id="2763065"/>
    <lineage>
        <taxon>Bacteria</taxon>
        <taxon>Bacillati</taxon>
        <taxon>Bacillota</taxon>
        <taxon>Clostridia</taxon>
        <taxon>Eubacteriales</taxon>
        <taxon>Oscillospiraceae</taxon>
        <taxon>Ruminococcus</taxon>
    </lineage>
</organism>
<dbReference type="InterPro" id="IPR002864">
    <property type="entry name" value="Acyl-ACP_thioesterase_NHD"/>
</dbReference>
<evidence type="ECO:0000256" key="2">
    <source>
        <dbReference type="ARBA" id="ARBA00022516"/>
    </source>
</evidence>
<name>A0ABR7GD06_9FIRM</name>
<evidence type="ECO:0000256" key="1">
    <source>
        <dbReference type="ARBA" id="ARBA00006500"/>
    </source>
</evidence>
<evidence type="ECO:0000256" key="6">
    <source>
        <dbReference type="ARBA" id="ARBA00023098"/>
    </source>
</evidence>
<gene>
    <name evidence="10" type="ORF">H8S40_13925</name>
</gene>
<protein>
    <submittedName>
        <fullName evidence="10">Acyl-[acyl-carrier-protein] thioesterase</fullName>
    </submittedName>
</protein>
<feature type="domain" description="Acyl-ACP thioesterase N-terminal hotdog" evidence="8">
    <location>
        <begin position="6"/>
        <end position="118"/>
    </location>
</feature>
<dbReference type="RefSeq" id="WP_022076009.1">
    <property type="nucleotide sequence ID" value="NZ_JACOPE010000001.1"/>
</dbReference>
<dbReference type="PANTHER" id="PTHR31727:SF6">
    <property type="entry name" value="OLEOYL-ACYL CARRIER PROTEIN THIOESTERASE 1, CHLOROPLASTIC"/>
    <property type="match status" value="1"/>
</dbReference>
<dbReference type="CDD" id="cd00586">
    <property type="entry name" value="4HBT"/>
    <property type="match status" value="1"/>
</dbReference>
<reference evidence="10 11" key="1">
    <citation type="submission" date="2020-08" db="EMBL/GenBank/DDBJ databases">
        <title>Genome public.</title>
        <authorList>
            <person name="Liu C."/>
            <person name="Sun Q."/>
        </authorList>
    </citation>
    <scope>NUCLEOTIDE SEQUENCE [LARGE SCALE GENOMIC DNA]</scope>
    <source>
        <strain evidence="10 11">NSJ-13</strain>
    </source>
</reference>
<dbReference type="Pfam" id="PF01643">
    <property type="entry name" value="Acyl-ACP_TE"/>
    <property type="match status" value="1"/>
</dbReference>
<sequence>MYTFDSKVRYSEIDHRGTMTLPALINYFQDCSTFQSESLGFGVKAAKEKKKAWILSYWQVVVERYPELGEEITVGTFASDFKGLFGERNFVMLDKENNRLSCANSLWVYMDMEKGRPILPDKEEIEAYGTEPKLDMDYEGRKIRPAAEYEDREAFPVRKYHIDTNEHVNNCQYVQFAMELLPKDQVIHQVRVGYKKSAVLGDVIYPKYAKETDRTVIELCDENGVSYATVEVK</sequence>
<dbReference type="InterPro" id="IPR029069">
    <property type="entry name" value="HotDog_dom_sf"/>
</dbReference>
<evidence type="ECO:0000256" key="4">
    <source>
        <dbReference type="ARBA" id="ARBA00022832"/>
    </source>
</evidence>
<comment type="similarity">
    <text evidence="1">Belongs to the acyl-ACP thioesterase family.</text>
</comment>
<dbReference type="InterPro" id="IPR049427">
    <property type="entry name" value="Acyl-ACP_TE_C"/>
</dbReference>
<dbReference type="PANTHER" id="PTHR31727">
    <property type="entry name" value="OLEOYL-ACYL CARRIER PROTEIN THIOESTERASE 1, CHLOROPLASTIC"/>
    <property type="match status" value="1"/>
</dbReference>
<feature type="domain" description="Acyl-ACP thioesterase-like C-terminal" evidence="9">
    <location>
        <begin position="150"/>
        <end position="208"/>
    </location>
</feature>
<evidence type="ECO:0000313" key="11">
    <source>
        <dbReference type="Proteomes" id="UP000631576"/>
    </source>
</evidence>
<accession>A0ABR7GD06</accession>
<proteinExistence type="inferred from homology"/>
<evidence type="ECO:0000259" key="9">
    <source>
        <dbReference type="Pfam" id="PF20791"/>
    </source>
</evidence>
<evidence type="ECO:0000256" key="5">
    <source>
        <dbReference type="ARBA" id="ARBA00022946"/>
    </source>
</evidence>
<dbReference type="InterPro" id="IPR045023">
    <property type="entry name" value="FATA/B"/>
</dbReference>
<keyword evidence="11" id="KW-1185">Reference proteome</keyword>
<dbReference type="EMBL" id="JACOPE010000001">
    <property type="protein sequence ID" value="MBC5684616.1"/>
    <property type="molecule type" value="Genomic_DNA"/>
</dbReference>
<evidence type="ECO:0000256" key="7">
    <source>
        <dbReference type="ARBA" id="ARBA00023160"/>
    </source>
</evidence>
<keyword evidence="4" id="KW-0276">Fatty acid metabolism</keyword>
<keyword evidence="6" id="KW-0443">Lipid metabolism</keyword>